<dbReference type="InterPro" id="IPR003593">
    <property type="entry name" value="AAA+_ATPase"/>
</dbReference>
<dbReference type="GeneID" id="92071484"/>
<feature type="compositionally biased region" description="Basic and acidic residues" evidence="1">
    <location>
        <begin position="612"/>
        <end position="626"/>
    </location>
</feature>
<feature type="domain" description="AAA+ ATPase" evidence="2">
    <location>
        <begin position="305"/>
        <end position="432"/>
    </location>
</feature>
<dbReference type="Pfam" id="PF00004">
    <property type="entry name" value="AAA"/>
    <property type="match status" value="1"/>
</dbReference>
<dbReference type="Pfam" id="PF23232">
    <property type="entry name" value="AAA_lid_13"/>
    <property type="match status" value="1"/>
</dbReference>
<dbReference type="SMART" id="SM00382">
    <property type="entry name" value="AAA"/>
    <property type="match status" value="1"/>
</dbReference>
<evidence type="ECO:0000313" key="3">
    <source>
        <dbReference type="EMBL" id="KAK7967923.1"/>
    </source>
</evidence>
<dbReference type="InterPro" id="IPR056599">
    <property type="entry name" value="AAA_lid_fung"/>
</dbReference>
<reference evidence="3 4" key="1">
    <citation type="submission" date="2023-01" db="EMBL/GenBank/DDBJ databases">
        <title>Analysis of 21 Apiospora genomes using comparative genomics revels a genus with tremendous synthesis potential of carbohydrate active enzymes and secondary metabolites.</title>
        <authorList>
            <person name="Sorensen T."/>
        </authorList>
    </citation>
    <scope>NUCLEOTIDE SEQUENCE [LARGE SCALE GENOMIC DNA]</scope>
    <source>
        <strain evidence="3 4">CBS 24483</strain>
    </source>
</reference>
<gene>
    <name evidence="3" type="ORF">PG986_002200</name>
</gene>
<dbReference type="Pfam" id="PF22942">
    <property type="entry name" value="DUF7025"/>
    <property type="match status" value="1"/>
</dbReference>
<feature type="region of interest" description="Disordered" evidence="1">
    <location>
        <begin position="561"/>
        <end position="647"/>
    </location>
</feature>
<dbReference type="PANTHER" id="PTHR46411">
    <property type="entry name" value="FAMILY ATPASE, PUTATIVE-RELATED"/>
    <property type="match status" value="1"/>
</dbReference>
<proteinExistence type="predicted"/>
<accession>A0ABR1QZR6</accession>
<name>A0ABR1QZR6_9PEZI</name>
<evidence type="ECO:0000313" key="4">
    <source>
        <dbReference type="Proteomes" id="UP001391051"/>
    </source>
</evidence>
<sequence>MTPTTRRMLVLAHGDVVIDCFRMRWDGTHLGPFRLIHRVRHYVGEKAITDLDFYPVRFRENHEDICDGLERRGKKVLEYHGHMKYEGLTVAASGQQSPAAPQFGPPRFPEYAPALTFESITGASEGGKEIESDVYIDMKSYHQTLPPPMRVFGKLRRVRPGPREVTETMTSLNLTLDYHRGDHDVDEAKSDEFMAKCFYLINPRTPDEVEGKIACLSLLSRSVPVYEFRSREWIWVDVAQIESIDKGDEARTRGWKDLVINENYRRLLESLVNNHMSPAEQKSIKSQIGEGVPTAQIDLIQGKGRGLVILLHGPPGTGKTSTTEAIAAYTGKPLYAITCGDIGLSSDNVEANLLEHTRLAEKWGCVLLLDEADVFLARRGWNDVGRNALVSVFLRRLEYYSGIMFLTTNIFGLIDEAFKSRIHVALRYDTIDYDATERIWQNLLRRIKRDNRNIEVKITFDEDELLGFAMEHFEKHEKDESTWNARQIRNAFSTAIAMGQFDRLERIRREEMSPDEVLASGNRTQLPQDRRYADDFEHYINAVRGDDAWNALNNQQRDDFFMQQQTPPRKRYNRPAYDDDHAPASGRRRGHQSSSQPSRSSFKGKTAVNKPANRDAEEGDSDDVRSRRIRRSRKVTSDDEAERFDEE</sequence>
<dbReference type="InterPro" id="IPR027417">
    <property type="entry name" value="P-loop_NTPase"/>
</dbReference>
<dbReference type="InterPro" id="IPR003959">
    <property type="entry name" value="ATPase_AAA_core"/>
</dbReference>
<feature type="compositionally biased region" description="Acidic residues" evidence="1">
    <location>
        <begin position="638"/>
        <end position="647"/>
    </location>
</feature>
<dbReference type="RefSeq" id="XP_066707315.1">
    <property type="nucleotide sequence ID" value="XM_066838422.1"/>
</dbReference>
<protein>
    <recommendedName>
        <fullName evidence="2">AAA+ ATPase domain-containing protein</fullName>
    </recommendedName>
</protein>
<dbReference type="EMBL" id="JAQQWE010000001">
    <property type="protein sequence ID" value="KAK7967923.1"/>
    <property type="molecule type" value="Genomic_DNA"/>
</dbReference>
<dbReference type="Gene3D" id="3.40.50.300">
    <property type="entry name" value="P-loop containing nucleotide triphosphate hydrolases"/>
    <property type="match status" value="1"/>
</dbReference>
<evidence type="ECO:0000256" key="1">
    <source>
        <dbReference type="SAM" id="MobiDB-lite"/>
    </source>
</evidence>
<evidence type="ECO:0000259" key="2">
    <source>
        <dbReference type="SMART" id="SM00382"/>
    </source>
</evidence>
<comment type="caution">
    <text evidence="3">The sequence shown here is derived from an EMBL/GenBank/DDBJ whole genome shotgun (WGS) entry which is preliminary data.</text>
</comment>
<feature type="compositionally biased region" description="Low complexity" evidence="1">
    <location>
        <begin position="592"/>
        <end position="601"/>
    </location>
</feature>
<dbReference type="PANTHER" id="PTHR46411:SF2">
    <property type="entry name" value="AAA+ ATPASE DOMAIN-CONTAINING PROTEIN"/>
    <property type="match status" value="1"/>
</dbReference>
<dbReference type="InterPro" id="IPR054289">
    <property type="entry name" value="DUF7025"/>
</dbReference>
<dbReference type="Proteomes" id="UP001391051">
    <property type="component" value="Unassembled WGS sequence"/>
</dbReference>
<keyword evidence="4" id="KW-1185">Reference proteome</keyword>
<organism evidence="3 4">
    <name type="scientific">Apiospora aurea</name>
    <dbReference type="NCBI Taxonomy" id="335848"/>
    <lineage>
        <taxon>Eukaryota</taxon>
        <taxon>Fungi</taxon>
        <taxon>Dikarya</taxon>
        <taxon>Ascomycota</taxon>
        <taxon>Pezizomycotina</taxon>
        <taxon>Sordariomycetes</taxon>
        <taxon>Xylariomycetidae</taxon>
        <taxon>Amphisphaeriales</taxon>
        <taxon>Apiosporaceae</taxon>
        <taxon>Apiospora</taxon>
    </lineage>
</organism>
<dbReference type="CDD" id="cd19481">
    <property type="entry name" value="RecA-like_protease"/>
    <property type="match status" value="1"/>
</dbReference>
<dbReference type="SUPFAM" id="SSF52540">
    <property type="entry name" value="P-loop containing nucleoside triphosphate hydrolases"/>
    <property type="match status" value="1"/>
</dbReference>